<evidence type="ECO:0000256" key="4">
    <source>
        <dbReference type="ARBA" id="ARBA00023242"/>
    </source>
</evidence>
<protein>
    <recommendedName>
        <fullName evidence="5">HTH myb-type domain-containing protein</fullName>
    </recommendedName>
</protein>
<keyword evidence="1" id="KW-0805">Transcription regulation</keyword>
<dbReference type="Gene3D" id="1.10.10.60">
    <property type="entry name" value="Homeodomain-like"/>
    <property type="match status" value="1"/>
</dbReference>
<evidence type="ECO:0000256" key="2">
    <source>
        <dbReference type="ARBA" id="ARBA00023125"/>
    </source>
</evidence>
<keyword evidence="3" id="KW-0804">Transcription</keyword>
<evidence type="ECO:0000259" key="5">
    <source>
        <dbReference type="PROSITE" id="PS51294"/>
    </source>
</evidence>
<dbReference type="InterPro" id="IPR009057">
    <property type="entry name" value="Homeodomain-like_sf"/>
</dbReference>
<dbReference type="PANTHER" id="PTHR31314">
    <property type="entry name" value="MYB FAMILY TRANSCRIPTION FACTOR PHL7-LIKE"/>
    <property type="match status" value="1"/>
</dbReference>
<keyword evidence="4" id="KW-0539">Nucleus</keyword>
<dbReference type="EMBL" id="JAGGNH010000002">
    <property type="protein sequence ID" value="KAJ0980787.1"/>
    <property type="molecule type" value="Genomic_DNA"/>
</dbReference>
<evidence type="ECO:0000256" key="3">
    <source>
        <dbReference type="ARBA" id="ARBA00023163"/>
    </source>
</evidence>
<reference evidence="6" key="1">
    <citation type="submission" date="2021-03" db="EMBL/GenBank/DDBJ databases">
        <authorList>
            <person name="Li Z."/>
            <person name="Yang C."/>
        </authorList>
    </citation>
    <scope>NUCLEOTIDE SEQUENCE</scope>
    <source>
        <strain evidence="6">Dzin_1.0</strain>
        <tissue evidence="6">Leaf</tissue>
    </source>
</reference>
<dbReference type="AlphaFoldDB" id="A0A9D5CY11"/>
<gene>
    <name evidence="6" type="ORF">J5N97_009042</name>
</gene>
<feature type="domain" description="HTH myb-type" evidence="5">
    <location>
        <begin position="14"/>
        <end position="74"/>
    </location>
</feature>
<evidence type="ECO:0000256" key="1">
    <source>
        <dbReference type="ARBA" id="ARBA00023015"/>
    </source>
</evidence>
<evidence type="ECO:0000313" key="7">
    <source>
        <dbReference type="Proteomes" id="UP001085076"/>
    </source>
</evidence>
<dbReference type="GO" id="GO:0003677">
    <property type="term" value="F:DNA binding"/>
    <property type="evidence" value="ECO:0007669"/>
    <property type="project" value="UniProtKB-KW"/>
</dbReference>
<dbReference type="SUPFAM" id="SSF46689">
    <property type="entry name" value="Homeodomain-like"/>
    <property type="match status" value="1"/>
</dbReference>
<dbReference type="GO" id="GO:0003700">
    <property type="term" value="F:DNA-binding transcription factor activity"/>
    <property type="evidence" value="ECO:0007669"/>
    <property type="project" value="InterPro"/>
</dbReference>
<proteinExistence type="predicted"/>
<dbReference type="Pfam" id="PF00249">
    <property type="entry name" value="Myb_DNA-binding"/>
    <property type="match status" value="1"/>
</dbReference>
<dbReference type="Proteomes" id="UP001085076">
    <property type="component" value="Miscellaneous, Linkage group lg02"/>
</dbReference>
<dbReference type="FunFam" id="1.10.10.60:FF:000002">
    <property type="entry name" value="Myb family transcription factor"/>
    <property type="match status" value="1"/>
</dbReference>
<dbReference type="InterPro" id="IPR001005">
    <property type="entry name" value="SANT/Myb"/>
</dbReference>
<organism evidence="6 7">
    <name type="scientific">Dioscorea zingiberensis</name>
    <dbReference type="NCBI Taxonomy" id="325984"/>
    <lineage>
        <taxon>Eukaryota</taxon>
        <taxon>Viridiplantae</taxon>
        <taxon>Streptophyta</taxon>
        <taxon>Embryophyta</taxon>
        <taxon>Tracheophyta</taxon>
        <taxon>Spermatophyta</taxon>
        <taxon>Magnoliopsida</taxon>
        <taxon>Liliopsida</taxon>
        <taxon>Dioscoreales</taxon>
        <taxon>Dioscoreaceae</taxon>
        <taxon>Dioscorea</taxon>
    </lineage>
</organism>
<dbReference type="InterPro" id="IPR006447">
    <property type="entry name" value="Myb_dom_plants"/>
</dbReference>
<comment type="caution">
    <text evidence="6">The sequence shown here is derived from an EMBL/GenBank/DDBJ whole genome shotgun (WGS) entry which is preliminary data.</text>
</comment>
<dbReference type="PANTHER" id="PTHR31314:SF113">
    <property type="entry name" value="MYB FAMILY TRANSCRIPTION FACTOR MPH1"/>
    <property type="match status" value="1"/>
</dbReference>
<keyword evidence="7" id="KW-1185">Reference proteome</keyword>
<name>A0A9D5CY11_9LILI</name>
<dbReference type="OrthoDB" id="551907at2759"/>
<keyword evidence="2" id="KW-0238">DNA-binding</keyword>
<dbReference type="InterPro" id="IPR017930">
    <property type="entry name" value="Myb_dom"/>
</dbReference>
<evidence type="ECO:0000313" key="6">
    <source>
        <dbReference type="EMBL" id="KAJ0980787.1"/>
    </source>
</evidence>
<dbReference type="PROSITE" id="PS51294">
    <property type="entry name" value="HTH_MYB"/>
    <property type="match status" value="1"/>
</dbReference>
<reference evidence="6" key="2">
    <citation type="journal article" date="2022" name="Hortic Res">
        <title>The genome of Dioscorea zingiberensis sheds light on the biosynthesis, origin and evolution of the medicinally important diosgenin saponins.</title>
        <authorList>
            <person name="Li Y."/>
            <person name="Tan C."/>
            <person name="Li Z."/>
            <person name="Guo J."/>
            <person name="Li S."/>
            <person name="Chen X."/>
            <person name="Wang C."/>
            <person name="Dai X."/>
            <person name="Yang H."/>
            <person name="Song W."/>
            <person name="Hou L."/>
            <person name="Xu J."/>
            <person name="Tong Z."/>
            <person name="Xu A."/>
            <person name="Yuan X."/>
            <person name="Wang W."/>
            <person name="Yang Q."/>
            <person name="Chen L."/>
            <person name="Sun Z."/>
            <person name="Wang K."/>
            <person name="Pan B."/>
            <person name="Chen J."/>
            <person name="Bao Y."/>
            <person name="Liu F."/>
            <person name="Qi X."/>
            <person name="Gang D.R."/>
            <person name="Wen J."/>
            <person name="Li J."/>
        </authorList>
    </citation>
    <scope>NUCLEOTIDE SEQUENCE</scope>
    <source>
        <strain evidence="6">Dzin_1.0</strain>
    </source>
</reference>
<dbReference type="NCBIfam" id="TIGR01557">
    <property type="entry name" value="myb_SHAQKYF"/>
    <property type="match status" value="1"/>
</dbReference>
<accession>A0A9D5CY11</accession>
<dbReference type="InterPro" id="IPR046955">
    <property type="entry name" value="PHR1-like"/>
</dbReference>
<sequence length="187" mass="21249">MRSSAKRGVRQYNRSDAPRMRWTEELHRLFVEAVNCLGGHNKATPKHILQLMGVKGLSISHVKSHLQMYRSMSSNYSNLNNLVSDHEGFNNSMSEISSVDQEVVLLRDEDSQLDKQCELTLSCPYQKNNNCERTNNRRPIIAEETSKQIILSKKRHAASTKCSKNSSPLQMSHVNLELTISSPNYCA</sequence>